<dbReference type="Gene3D" id="1.20.1270.70">
    <property type="entry name" value="Designed single chain three-helix bundle"/>
    <property type="match status" value="1"/>
</dbReference>
<feature type="coiled-coil region" evidence="1">
    <location>
        <begin position="1"/>
        <end position="89"/>
    </location>
</feature>
<dbReference type="EMBL" id="JACHJJ010000035">
    <property type="protein sequence ID" value="MBB5967601.1"/>
    <property type="molecule type" value="Genomic_DNA"/>
</dbReference>
<accession>A0A841DBU9</accession>
<comment type="caution">
    <text evidence="2">The sequence shown here is derived from an EMBL/GenBank/DDBJ whole genome shotgun (WGS) entry which is preliminary data.</text>
</comment>
<proteinExistence type="predicted"/>
<organism evidence="2 3">
    <name type="scientific">Planomonospora venezuelensis</name>
    <dbReference type="NCBI Taxonomy" id="1999"/>
    <lineage>
        <taxon>Bacteria</taxon>
        <taxon>Bacillati</taxon>
        <taxon>Actinomycetota</taxon>
        <taxon>Actinomycetes</taxon>
        <taxon>Streptosporangiales</taxon>
        <taxon>Streptosporangiaceae</taxon>
        <taxon>Planomonospora</taxon>
    </lineage>
</organism>
<dbReference type="AlphaFoldDB" id="A0A841DBU9"/>
<dbReference type="Proteomes" id="UP000562352">
    <property type="component" value="Unassembled WGS sequence"/>
</dbReference>
<keyword evidence="1" id="KW-0175">Coiled coil</keyword>
<evidence type="ECO:0000313" key="2">
    <source>
        <dbReference type="EMBL" id="MBB5967601.1"/>
    </source>
</evidence>
<reference evidence="2 3" key="1">
    <citation type="submission" date="2020-08" db="EMBL/GenBank/DDBJ databases">
        <title>Genomic Encyclopedia of Type Strains, Phase III (KMG-III): the genomes of soil and plant-associated and newly described type strains.</title>
        <authorList>
            <person name="Whitman W."/>
        </authorList>
    </citation>
    <scope>NUCLEOTIDE SEQUENCE [LARGE SCALE GENOMIC DNA]</scope>
    <source>
        <strain evidence="2 3">CECT 3303</strain>
    </source>
</reference>
<gene>
    <name evidence="2" type="ORF">FHS22_006908</name>
</gene>
<sequence length="157" mass="17826">MLTLEERVSSLEEGLVELNARCARRGVDRTIEAVSPAYERIEEIHKRLVRVETTARETRNEVGFLRDHMVAFTGRLDRMEVRIDELDERLSGRIDELSGRVNELDNRLSGRIDGLSTRVDGLSARIDEMSTRLDALAESNTAMFQAILERLPEKAAS</sequence>
<evidence type="ECO:0000256" key="1">
    <source>
        <dbReference type="SAM" id="Coils"/>
    </source>
</evidence>
<dbReference type="RefSeq" id="WP_184948315.1">
    <property type="nucleotide sequence ID" value="NZ_BAAAWZ010000004.1"/>
</dbReference>
<name>A0A841DBU9_PLAVE</name>
<protein>
    <submittedName>
        <fullName evidence="2">Chromosome segregation ATPase</fullName>
    </submittedName>
</protein>
<keyword evidence="3" id="KW-1185">Reference proteome</keyword>
<evidence type="ECO:0000313" key="3">
    <source>
        <dbReference type="Proteomes" id="UP000562352"/>
    </source>
</evidence>